<reference evidence="4" key="1">
    <citation type="journal article" date="2019" name="Int. J. Syst. Evol. Microbiol.">
        <title>The Global Catalogue of Microorganisms (GCM) 10K type strain sequencing project: providing services to taxonomists for standard genome sequencing and annotation.</title>
        <authorList>
            <consortium name="The Broad Institute Genomics Platform"/>
            <consortium name="The Broad Institute Genome Sequencing Center for Infectious Disease"/>
            <person name="Wu L."/>
            <person name="Ma J."/>
        </authorList>
    </citation>
    <scope>NUCLEOTIDE SEQUENCE [LARGE SCALE GENOMIC DNA]</scope>
    <source>
        <strain evidence="4">KCTC 23314</strain>
    </source>
</reference>
<dbReference type="PANTHER" id="PTHR33678">
    <property type="entry name" value="BLL1576 PROTEIN"/>
    <property type="match status" value="1"/>
</dbReference>
<feature type="domain" description="Transposase IS66 central" evidence="1">
    <location>
        <begin position="3"/>
        <end position="67"/>
    </location>
</feature>
<evidence type="ECO:0008006" key="5">
    <source>
        <dbReference type="Google" id="ProtNLM"/>
    </source>
</evidence>
<dbReference type="EMBL" id="BMYK01000059">
    <property type="protein sequence ID" value="GHD04938.1"/>
    <property type="molecule type" value="Genomic_DNA"/>
</dbReference>
<name>A0ABQ3GG64_9BURK</name>
<evidence type="ECO:0000313" key="3">
    <source>
        <dbReference type="EMBL" id="GHD04938.1"/>
    </source>
</evidence>
<dbReference type="InterPro" id="IPR004291">
    <property type="entry name" value="Transposase_IS66_central"/>
</dbReference>
<dbReference type="InterPro" id="IPR052344">
    <property type="entry name" value="Transposase-related"/>
</dbReference>
<evidence type="ECO:0000259" key="1">
    <source>
        <dbReference type="Pfam" id="PF03050"/>
    </source>
</evidence>
<proteinExistence type="predicted"/>
<protein>
    <recommendedName>
        <fullName evidence="5">Transposase</fullName>
    </recommendedName>
</protein>
<dbReference type="PANTHER" id="PTHR33678:SF1">
    <property type="entry name" value="BLL1576 PROTEIN"/>
    <property type="match status" value="1"/>
</dbReference>
<dbReference type="Proteomes" id="UP000626210">
    <property type="component" value="Unassembled WGS sequence"/>
</dbReference>
<sequence length="117" mass="13130">MANRQKVREGSATAKAIDYSLKRWAALTRFIDDADLAADNNRIENLIRPIALGRKNWLFAGSLRAGQRPAAIMSLLHTARLNGHEPYAYLKYVLQRLPTQPASALRDLLPYRCSPLA</sequence>
<accession>A0ABQ3GG64</accession>
<gene>
    <name evidence="3" type="ORF">GCM10007320_66360</name>
</gene>
<organism evidence="3 4">
    <name type="scientific">Pseudorhodoferax aquiterrae</name>
    <dbReference type="NCBI Taxonomy" id="747304"/>
    <lineage>
        <taxon>Bacteria</taxon>
        <taxon>Pseudomonadati</taxon>
        <taxon>Pseudomonadota</taxon>
        <taxon>Betaproteobacteria</taxon>
        <taxon>Burkholderiales</taxon>
        <taxon>Comamonadaceae</taxon>
    </lineage>
</organism>
<evidence type="ECO:0000313" key="4">
    <source>
        <dbReference type="Proteomes" id="UP000626210"/>
    </source>
</evidence>
<dbReference type="Pfam" id="PF03050">
    <property type="entry name" value="DDE_Tnp_IS66"/>
    <property type="match status" value="1"/>
</dbReference>
<evidence type="ECO:0000259" key="2">
    <source>
        <dbReference type="Pfam" id="PF13817"/>
    </source>
</evidence>
<keyword evidence="4" id="KW-1185">Reference proteome</keyword>
<dbReference type="InterPro" id="IPR039552">
    <property type="entry name" value="IS66_C"/>
</dbReference>
<comment type="caution">
    <text evidence="3">The sequence shown here is derived from an EMBL/GenBank/DDBJ whole genome shotgun (WGS) entry which is preliminary data.</text>
</comment>
<dbReference type="Pfam" id="PF13817">
    <property type="entry name" value="DDE_Tnp_IS66_C"/>
    <property type="match status" value="1"/>
</dbReference>
<feature type="domain" description="Transposase IS66 C-terminal" evidence="2">
    <location>
        <begin position="74"/>
        <end position="111"/>
    </location>
</feature>